<evidence type="ECO:0000313" key="1">
    <source>
        <dbReference type="EMBL" id="MBE6513384.1"/>
    </source>
</evidence>
<sequence>MSYNRSYENITLTYSLPFRRFHPSFILKEYVDRIASEKGISPEEVIDYYVGIYIQDLNKNVTKMIKHDGNKIFHSSPEDCIIDDKINEKWIKEEFGRES</sequence>
<dbReference type="Proteomes" id="UP000732619">
    <property type="component" value="Unassembled WGS sequence"/>
</dbReference>
<dbReference type="AlphaFoldDB" id="A0A8T3VPI1"/>
<organism evidence="1 2">
    <name type="scientific">Methanobrevibacter olleyae</name>
    <dbReference type="NCBI Taxonomy" id="294671"/>
    <lineage>
        <taxon>Archaea</taxon>
        <taxon>Methanobacteriati</taxon>
        <taxon>Methanobacteriota</taxon>
        <taxon>Methanomada group</taxon>
        <taxon>Methanobacteria</taxon>
        <taxon>Methanobacteriales</taxon>
        <taxon>Methanobacteriaceae</taxon>
        <taxon>Methanobrevibacter</taxon>
    </lineage>
</organism>
<reference evidence="1" key="1">
    <citation type="submission" date="2019-04" db="EMBL/GenBank/DDBJ databases">
        <title>Evolution of Biomass-Degrading Anaerobic Consortia Revealed by Metagenomics.</title>
        <authorList>
            <person name="Peng X."/>
        </authorList>
    </citation>
    <scope>NUCLEOTIDE SEQUENCE</scope>
    <source>
        <strain evidence="1">SIG14</strain>
    </source>
</reference>
<gene>
    <name evidence="1" type="ORF">E7Z75_09660</name>
</gene>
<name>A0A8T3VPI1_METOL</name>
<accession>A0A8T3VPI1</accession>
<proteinExistence type="predicted"/>
<evidence type="ECO:0000313" key="2">
    <source>
        <dbReference type="Proteomes" id="UP000732619"/>
    </source>
</evidence>
<dbReference type="EMBL" id="SUTG01000085">
    <property type="protein sequence ID" value="MBE6513384.1"/>
    <property type="molecule type" value="Genomic_DNA"/>
</dbReference>
<protein>
    <submittedName>
        <fullName evidence="1">Uncharacterized protein</fullName>
    </submittedName>
</protein>
<comment type="caution">
    <text evidence="1">The sequence shown here is derived from an EMBL/GenBank/DDBJ whole genome shotgun (WGS) entry which is preliminary data.</text>
</comment>